<dbReference type="SUPFAM" id="SSF81822">
    <property type="entry name" value="RuBisCo LSMT C-terminal, substrate-binding domain"/>
    <property type="match status" value="1"/>
</dbReference>
<dbReference type="OrthoDB" id="441812at2759"/>
<name>A0A1V9ZAK0_ACHHY</name>
<dbReference type="Gene3D" id="3.90.1410.10">
    <property type="entry name" value="set domain protein methyltransferase, domain 1"/>
    <property type="match status" value="1"/>
</dbReference>
<dbReference type="Gene3D" id="3.90.1420.10">
    <property type="entry name" value="Rubisco LSMT, substrate-binding domain"/>
    <property type="match status" value="1"/>
</dbReference>
<evidence type="ECO:0000256" key="1">
    <source>
        <dbReference type="ARBA" id="ARBA00022603"/>
    </source>
</evidence>
<keyword evidence="1" id="KW-0489">Methyltransferase</keyword>
<dbReference type="EMBL" id="JNBR01000345">
    <property type="protein sequence ID" value="OQR94951.1"/>
    <property type="molecule type" value="Genomic_DNA"/>
</dbReference>
<comment type="caution">
    <text evidence="5">The sequence shown here is derived from an EMBL/GenBank/DDBJ whole genome shotgun (WGS) entry which is preliminary data.</text>
</comment>
<sequence length="434" mass="48947">MHPVDDTSAAIAGLQAWLHDHGVALDNFYIRYYGPGEGHGVVAAKDFAKGEHTLDIPFPLTMNVQSAMASDLAPLFAQDNLQLPDDEILALHLMYERQKGDASFWAPFIRSMPQTFDTPIFWPDAVFQELRGTNVALLGSMMRQQIIADYTSIHRPIFQRYPKLFDANALSISDYKWALSVIWSRAFGVVKDGEYLHVLCPAMDMFNHDVHLNVPLDEFVSYDDKTQRLSHRVHTACVAGAPLNISYGPYSNAKLLYSYGFVVPGNPNRGIDFWLNIPPSDPYYNLKKALLDAHPLTRAQTYDFEGTLLGSGVSERLLATVRIILMQENEIVHRNKAFEGQLISRRNELAVYENLILSCRRKLQSFSTTIKQDEDALAAGPSSLFLSCALQVRMEDKRTLQDTVRVLTCWKDYLVAIDDEAAVGEVYPPRDARI</sequence>
<feature type="domain" description="Rubisco LSMT substrate-binding" evidence="4">
    <location>
        <begin position="278"/>
        <end position="400"/>
    </location>
</feature>
<dbReference type="GO" id="GO:0016279">
    <property type="term" value="F:protein-lysine N-methyltransferase activity"/>
    <property type="evidence" value="ECO:0007669"/>
    <property type="project" value="TreeGrafter"/>
</dbReference>
<keyword evidence="3" id="KW-0949">S-adenosyl-L-methionine</keyword>
<keyword evidence="6" id="KW-1185">Reference proteome</keyword>
<dbReference type="CDD" id="cd10527">
    <property type="entry name" value="SET_LSMT"/>
    <property type="match status" value="1"/>
</dbReference>
<dbReference type="PANTHER" id="PTHR13271">
    <property type="entry name" value="UNCHARACTERIZED PUTATIVE METHYLTRANSFERASE"/>
    <property type="match status" value="1"/>
</dbReference>
<dbReference type="Proteomes" id="UP000243579">
    <property type="component" value="Unassembled WGS sequence"/>
</dbReference>
<evidence type="ECO:0000259" key="4">
    <source>
        <dbReference type="Pfam" id="PF09273"/>
    </source>
</evidence>
<proteinExistence type="predicted"/>
<dbReference type="InterPro" id="IPR050600">
    <property type="entry name" value="SETD3_SETD6_MTase"/>
</dbReference>
<evidence type="ECO:0000313" key="5">
    <source>
        <dbReference type="EMBL" id="OQR94951.1"/>
    </source>
</evidence>
<dbReference type="PANTHER" id="PTHR13271:SF137">
    <property type="entry name" value="SET DOMAIN-CONTAINING PROTEIN"/>
    <property type="match status" value="1"/>
</dbReference>
<dbReference type="Pfam" id="PF09273">
    <property type="entry name" value="Rubis-subs-bind"/>
    <property type="match status" value="1"/>
</dbReference>
<protein>
    <recommendedName>
        <fullName evidence="4">Rubisco LSMT substrate-binding domain-containing protein</fullName>
    </recommendedName>
</protein>
<gene>
    <name evidence="5" type="ORF">ACHHYP_00796</name>
</gene>
<dbReference type="STRING" id="1202772.A0A1V9ZAK0"/>
<reference evidence="5 6" key="1">
    <citation type="journal article" date="2014" name="Genome Biol. Evol.">
        <title>The secreted proteins of Achlya hypogyna and Thraustotheca clavata identify the ancestral oomycete secretome and reveal gene acquisitions by horizontal gene transfer.</title>
        <authorList>
            <person name="Misner I."/>
            <person name="Blouin N."/>
            <person name="Leonard G."/>
            <person name="Richards T.A."/>
            <person name="Lane C.E."/>
        </authorList>
    </citation>
    <scope>NUCLEOTIDE SEQUENCE [LARGE SCALE GENOMIC DNA]</scope>
    <source>
        <strain evidence="5 6">ATCC 48635</strain>
    </source>
</reference>
<evidence type="ECO:0000313" key="6">
    <source>
        <dbReference type="Proteomes" id="UP000243579"/>
    </source>
</evidence>
<keyword evidence="2" id="KW-0808">Transferase</keyword>
<evidence type="ECO:0000256" key="3">
    <source>
        <dbReference type="ARBA" id="ARBA00022691"/>
    </source>
</evidence>
<dbReference type="AlphaFoldDB" id="A0A1V9ZAK0"/>
<dbReference type="SUPFAM" id="SSF82199">
    <property type="entry name" value="SET domain"/>
    <property type="match status" value="1"/>
</dbReference>
<dbReference type="GO" id="GO:0032259">
    <property type="term" value="P:methylation"/>
    <property type="evidence" value="ECO:0007669"/>
    <property type="project" value="UniProtKB-KW"/>
</dbReference>
<organism evidence="5 6">
    <name type="scientific">Achlya hypogyna</name>
    <name type="common">Oomycete</name>
    <name type="synonym">Protoachlya hypogyna</name>
    <dbReference type="NCBI Taxonomy" id="1202772"/>
    <lineage>
        <taxon>Eukaryota</taxon>
        <taxon>Sar</taxon>
        <taxon>Stramenopiles</taxon>
        <taxon>Oomycota</taxon>
        <taxon>Saprolegniomycetes</taxon>
        <taxon>Saprolegniales</taxon>
        <taxon>Achlyaceae</taxon>
        <taxon>Achlya</taxon>
    </lineage>
</organism>
<dbReference type="InterPro" id="IPR036464">
    <property type="entry name" value="Rubisco_LSMT_subst-bd_sf"/>
</dbReference>
<accession>A0A1V9ZAK0</accession>
<dbReference type="InterPro" id="IPR015353">
    <property type="entry name" value="Rubisco_LSMT_subst-bd"/>
</dbReference>
<evidence type="ECO:0000256" key="2">
    <source>
        <dbReference type="ARBA" id="ARBA00022679"/>
    </source>
</evidence>
<dbReference type="InterPro" id="IPR046341">
    <property type="entry name" value="SET_dom_sf"/>
</dbReference>